<dbReference type="GO" id="GO:0016747">
    <property type="term" value="F:acyltransferase activity, transferring groups other than amino-acyl groups"/>
    <property type="evidence" value="ECO:0007669"/>
    <property type="project" value="InterPro"/>
</dbReference>
<dbReference type="Proteomes" id="UP000319852">
    <property type="component" value="Chromosome"/>
</dbReference>
<reference evidence="3 4" key="1">
    <citation type="submission" date="2019-02" db="EMBL/GenBank/DDBJ databases">
        <title>Deep-cultivation of Planctomycetes and their phenomic and genomic characterization uncovers novel biology.</title>
        <authorList>
            <person name="Wiegand S."/>
            <person name="Jogler M."/>
            <person name="Boedeker C."/>
            <person name="Pinto D."/>
            <person name="Vollmers J."/>
            <person name="Rivas-Marin E."/>
            <person name="Kohn T."/>
            <person name="Peeters S.H."/>
            <person name="Heuer A."/>
            <person name="Rast P."/>
            <person name="Oberbeckmann S."/>
            <person name="Bunk B."/>
            <person name="Jeske O."/>
            <person name="Meyerdierks A."/>
            <person name="Storesund J.E."/>
            <person name="Kallscheuer N."/>
            <person name="Luecker S."/>
            <person name="Lage O.M."/>
            <person name="Pohl T."/>
            <person name="Merkel B.J."/>
            <person name="Hornburger P."/>
            <person name="Mueller R.-W."/>
            <person name="Bruemmer F."/>
            <person name="Labrenz M."/>
            <person name="Spormann A.M."/>
            <person name="Op den Camp H."/>
            <person name="Overmann J."/>
            <person name="Amann R."/>
            <person name="Jetten M.S.M."/>
            <person name="Mascher T."/>
            <person name="Medema M.H."/>
            <person name="Devos D.P."/>
            <person name="Kaster A.-K."/>
            <person name="Ovreas L."/>
            <person name="Rohde M."/>
            <person name="Galperin M.Y."/>
            <person name="Jogler C."/>
        </authorList>
    </citation>
    <scope>NUCLEOTIDE SEQUENCE [LARGE SCALE GENOMIC DNA]</scope>
    <source>
        <strain evidence="3 4">HG15A2</strain>
    </source>
</reference>
<dbReference type="InterPro" id="IPR000182">
    <property type="entry name" value="GNAT_dom"/>
</dbReference>
<dbReference type="SUPFAM" id="SSF55729">
    <property type="entry name" value="Acyl-CoA N-acyltransferases (Nat)"/>
    <property type="match status" value="1"/>
</dbReference>
<dbReference type="OrthoDB" id="8018214at2"/>
<dbReference type="AlphaFoldDB" id="A0A517MZP8"/>
<evidence type="ECO:0000313" key="4">
    <source>
        <dbReference type="Proteomes" id="UP000319852"/>
    </source>
</evidence>
<gene>
    <name evidence="3" type="ORF">HG15A2_36810</name>
</gene>
<dbReference type="PROSITE" id="PS51186">
    <property type="entry name" value="GNAT"/>
    <property type="match status" value="1"/>
</dbReference>
<evidence type="ECO:0000313" key="3">
    <source>
        <dbReference type="EMBL" id="QDT00345.1"/>
    </source>
</evidence>
<evidence type="ECO:0000259" key="2">
    <source>
        <dbReference type="PROSITE" id="PS51186"/>
    </source>
</evidence>
<dbReference type="Gene3D" id="3.40.630.30">
    <property type="match status" value="1"/>
</dbReference>
<dbReference type="InterPro" id="IPR016181">
    <property type="entry name" value="Acyl_CoA_acyltransferase"/>
</dbReference>
<feature type="domain" description="N-acetyltransferase" evidence="2">
    <location>
        <begin position="43"/>
        <end position="200"/>
    </location>
</feature>
<evidence type="ECO:0000256" key="1">
    <source>
        <dbReference type="SAM" id="MobiDB-lite"/>
    </source>
</evidence>
<dbReference type="KEGG" id="amob:HG15A2_36810"/>
<feature type="region of interest" description="Disordered" evidence="1">
    <location>
        <begin position="214"/>
        <end position="237"/>
    </location>
</feature>
<name>A0A517MZP8_9BACT</name>
<dbReference type="EMBL" id="CP036263">
    <property type="protein sequence ID" value="QDT00345.1"/>
    <property type="molecule type" value="Genomic_DNA"/>
</dbReference>
<proteinExistence type="predicted"/>
<protein>
    <recommendedName>
        <fullName evidence="2">N-acetyltransferase domain-containing protein</fullName>
    </recommendedName>
</protein>
<sequence length="237" mass="26325">MQSVAKPIRVLYKSLQKVLTLDVTWLMALDAEDVRERRTPGDVRLRQLTVQEVRSYSLLPDFELSPADAVRLEKTNHQCFAAFVDRQLAGYAWYAFEGIQAKYNRGRNEASGVAMTFPRHMAFMYKGYTHAKFRGRGLYGLLQQSALGQFSKEGVTTLLSTADWTNEAALAGCTRLGFKPVGRIWVAGVLGETLRKIPAAAKSIEVRGGASMSELRITSRNPRDGLGATPKPTRQLA</sequence>
<accession>A0A517MZP8</accession>
<dbReference type="RefSeq" id="WP_145061783.1">
    <property type="nucleotide sequence ID" value="NZ_CP036263.1"/>
</dbReference>
<organism evidence="3 4">
    <name type="scientific">Adhaeretor mobilis</name>
    <dbReference type="NCBI Taxonomy" id="1930276"/>
    <lineage>
        <taxon>Bacteria</taxon>
        <taxon>Pseudomonadati</taxon>
        <taxon>Planctomycetota</taxon>
        <taxon>Planctomycetia</taxon>
        <taxon>Pirellulales</taxon>
        <taxon>Lacipirellulaceae</taxon>
        <taxon>Adhaeretor</taxon>
    </lineage>
</organism>
<keyword evidence="4" id="KW-1185">Reference proteome</keyword>